<dbReference type="InterPro" id="IPR003661">
    <property type="entry name" value="HisK_dim/P_dom"/>
</dbReference>
<dbReference type="PANTHER" id="PTHR43547:SF2">
    <property type="entry name" value="HYBRID SIGNAL TRANSDUCTION HISTIDINE KINASE C"/>
    <property type="match status" value="1"/>
</dbReference>
<dbReference type="Pfam" id="PF02518">
    <property type="entry name" value="HATPase_c"/>
    <property type="match status" value="1"/>
</dbReference>
<dbReference type="SMART" id="SM00387">
    <property type="entry name" value="HATPase_c"/>
    <property type="match status" value="1"/>
</dbReference>
<evidence type="ECO:0000256" key="2">
    <source>
        <dbReference type="ARBA" id="ARBA00004429"/>
    </source>
</evidence>
<dbReference type="Gene3D" id="3.30.565.10">
    <property type="entry name" value="Histidine kinase-like ATPase, C-terminal domain"/>
    <property type="match status" value="1"/>
</dbReference>
<comment type="caution">
    <text evidence="11">The sequence shown here is derived from an EMBL/GenBank/DDBJ whole genome shotgun (WGS) entry which is preliminary data.</text>
</comment>
<dbReference type="SUPFAM" id="SSF52172">
    <property type="entry name" value="CheY-like"/>
    <property type="match status" value="1"/>
</dbReference>
<dbReference type="FunFam" id="3.30.565.10:FF:000006">
    <property type="entry name" value="Sensor histidine kinase WalK"/>
    <property type="match status" value="1"/>
</dbReference>
<feature type="modified residue" description="4-aspartylphosphate" evidence="7">
    <location>
        <position position="57"/>
    </location>
</feature>
<dbReference type="Proteomes" id="UP001139353">
    <property type="component" value="Unassembled WGS sequence"/>
</dbReference>
<feature type="coiled-coil region" evidence="8">
    <location>
        <begin position="124"/>
        <end position="161"/>
    </location>
</feature>
<dbReference type="SMART" id="SM00388">
    <property type="entry name" value="HisKA"/>
    <property type="match status" value="1"/>
</dbReference>
<dbReference type="InterPro" id="IPR003594">
    <property type="entry name" value="HATPase_dom"/>
</dbReference>
<evidence type="ECO:0000313" key="11">
    <source>
        <dbReference type="EMBL" id="MCK9689330.1"/>
    </source>
</evidence>
<dbReference type="Gene3D" id="1.10.287.130">
    <property type="match status" value="1"/>
</dbReference>
<sequence>MTIDPGIKLLIVDDLPENLLALEASIRDDGYSIHQASSGEEALALLLEHEFALAILDVQMPGMNGFELAELIRGMARTKHLPIVFVSAAGKELDYAFKGYENGAVDFLYKPLDAYAVKSKVQVFVDLYRQRTELRRQLVALEESRRRQQALVSELQTAQIDLKRALQMRDEFMSMVVHELRTPLSVLAMEVRVRQHQIAAENTAFFAAENLSRMFERDQRQVRSLTRLIDDMLDVSQIQHGKLSIRRGRCDLAAMLKRVVGEVQGQRSDVPITLKADCVDLVGEWDEFRLEQVVVNLLTNALRYGNGKPIRVELNQLPGAATIRVSDLGVGIAPEDRGRVFEQFVRVGDRLRTPGLGLGLYITKQLVEAHGGTISVDSTLGEGSTFTVALPTMTAEATPAAATPAPAKAA</sequence>
<evidence type="ECO:0000313" key="12">
    <source>
        <dbReference type="Proteomes" id="UP001139353"/>
    </source>
</evidence>
<feature type="domain" description="Histidine kinase" evidence="9">
    <location>
        <begin position="175"/>
        <end position="394"/>
    </location>
</feature>
<evidence type="ECO:0000256" key="8">
    <source>
        <dbReference type="SAM" id="Coils"/>
    </source>
</evidence>
<dbReference type="Pfam" id="PF00512">
    <property type="entry name" value="HisKA"/>
    <property type="match status" value="1"/>
</dbReference>
<comment type="catalytic activity">
    <reaction evidence="1">
        <text>ATP + protein L-histidine = ADP + protein N-phospho-L-histidine.</text>
        <dbReference type="EC" id="2.7.13.3"/>
    </reaction>
</comment>
<dbReference type="InterPro" id="IPR001789">
    <property type="entry name" value="Sig_transdc_resp-reg_receiver"/>
</dbReference>
<evidence type="ECO:0000256" key="6">
    <source>
        <dbReference type="ARBA" id="ARBA00022777"/>
    </source>
</evidence>
<dbReference type="SUPFAM" id="SSF55874">
    <property type="entry name" value="ATPase domain of HSP90 chaperone/DNA topoisomerase II/histidine kinase"/>
    <property type="match status" value="1"/>
</dbReference>
<evidence type="ECO:0000256" key="1">
    <source>
        <dbReference type="ARBA" id="ARBA00000085"/>
    </source>
</evidence>
<keyword evidence="12" id="KW-1185">Reference proteome</keyword>
<dbReference type="GO" id="GO:0005886">
    <property type="term" value="C:plasma membrane"/>
    <property type="evidence" value="ECO:0007669"/>
    <property type="project" value="UniProtKB-SubCell"/>
</dbReference>
<evidence type="ECO:0000259" key="10">
    <source>
        <dbReference type="PROSITE" id="PS50110"/>
    </source>
</evidence>
<reference evidence="11" key="1">
    <citation type="submission" date="2021-11" db="EMBL/GenBank/DDBJ databases">
        <title>BS-T2-15 a new species belonging to the Comamonadaceae family isolated from the soil of a French oak forest.</title>
        <authorList>
            <person name="Mieszkin S."/>
            <person name="Alain K."/>
        </authorList>
    </citation>
    <scope>NUCLEOTIDE SEQUENCE</scope>
    <source>
        <strain evidence="11">BS-T2-15</strain>
    </source>
</reference>
<dbReference type="AlphaFoldDB" id="A0A9X2C4E2"/>
<dbReference type="PANTHER" id="PTHR43547">
    <property type="entry name" value="TWO-COMPONENT HISTIDINE KINASE"/>
    <property type="match status" value="1"/>
</dbReference>
<protein>
    <recommendedName>
        <fullName evidence="3">histidine kinase</fullName>
        <ecNumber evidence="3">2.7.13.3</ecNumber>
    </recommendedName>
</protein>
<dbReference type="CDD" id="cd00075">
    <property type="entry name" value="HATPase"/>
    <property type="match status" value="1"/>
</dbReference>
<dbReference type="PRINTS" id="PR00344">
    <property type="entry name" value="BCTRLSENSOR"/>
</dbReference>
<gene>
    <name evidence="11" type="ORF">LPC04_26735</name>
</gene>
<comment type="subcellular location">
    <subcellularLocation>
        <location evidence="2">Cell inner membrane</location>
        <topology evidence="2">Multi-pass membrane protein</topology>
    </subcellularLocation>
</comment>
<dbReference type="InterPro" id="IPR036890">
    <property type="entry name" value="HATPase_C_sf"/>
</dbReference>
<dbReference type="SMART" id="SM00448">
    <property type="entry name" value="REC"/>
    <property type="match status" value="1"/>
</dbReference>
<dbReference type="InterPro" id="IPR011006">
    <property type="entry name" value="CheY-like_superfamily"/>
</dbReference>
<dbReference type="CDD" id="cd00082">
    <property type="entry name" value="HisKA"/>
    <property type="match status" value="1"/>
</dbReference>
<keyword evidence="8" id="KW-0175">Coiled coil</keyword>
<organism evidence="11 12">
    <name type="scientific">Scleromatobacter humisilvae</name>
    <dbReference type="NCBI Taxonomy" id="2897159"/>
    <lineage>
        <taxon>Bacteria</taxon>
        <taxon>Pseudomonadati</taxon>
        <taxon>Pseudomonadota</taxon>
        <taxon>Betaproteobacteria</taxon>
        <taxon>Burkholderiales</taxon>
        <taxon>Sphaerotilaceae</taxon>
        <taxon>Scleromatobacter</taxon>
    </lineage>
</organism>
<name>A0A9X2C4E2_9BURK</name>
<keyword evidence="5" id="KW-0808">Transferase</keyword>
<feature type="domain" description="Response regulatory" evidence="10">
    <location>
        <begin position="8"/>
        <end position="125"/>
    </location>
</feature>
<proteinExistence type="predicted"/>
<accession>A0A9X2C4E2</accession>
<dbReference type="EC" id="2.7.13.3" evidence="3"/>
<dbReference type="InterPro" id="IPR036097">
    <property type="entry name" value="HisK_dim/P_sf"/>
</dbReference>
<dbReference type="EMBL" id="JAJLJH010000013">
    <property type="protein sequence ID" value="MCK9689330.1"/>
    <property type="molecule type" value="Genomic_DNA"/>
</dbReference>
<keyword evidence="4 7" id="KW-0597">Phosphoprotein</keyword>
<keyword evidence="6 11" id="KW-0418">Kinase</keyword>
<dbReference type="PROSITE" id="PS50109">
    <property type="entry name" value="HIS_KIN"/>
    <property type="match status" value="1"/>
</dbReference>
<dbReference type="RefSeq" id="WP_275685379.1">
    <property type="nucleotide sequence ID" value="NZ_JAJLJH010000013.1"/>
</dbReference>
<evidence type="ECO:0000256" key="3">
    <source>
        <dbReference type="ARBA" id="ARBA00012438"/>
    </source>
</evidence>
<dbReference type="InterPro" id="IPR004358">
    <property type="entry name" value="Sig_transdc_His_kin-like_C"/>
</dbReference>
<dbReference type="Pfam" id="PF00072">
    <property type="entry name" value="Response_reg"/>
    <property type="match status" value="1"/>
</dbReference>
<evidence type="ECO:0000256" key="4">
    <source>
        <dbReference type="ARBA" id="ARBA00022553"/>
    </source>
</evidence>
<dbReference type="PROSITE" id="PS50110">
    <property type="entry name" value="RESPONSE_REGULATORY"/>
    <property type="match status" value="1"/>
</dbReference>
<dbReference type="InterPro" id="IPR005467">
    <property type="entry name" value="His_kinase_dom"/>
</dbReference>
<dbReference type="Gene3D" id="3.40.50.2300">
    <property type="match status" value="1"/>
</dbReference>
<evidence type="ECO:0000259" key="9">
    <source>
        <dbReference type="PROSITE" id="PS50109"/>
    </source>
</evidence>
<evidence type="ECO:0000256" key="5">
    <source>
        <dbReference type="ARBA" id="ARBA00022679"/>
    </source>
</evidence>
<dbReference type="SUPFAM" id="SSF47384">
    <property type="entry name" value="Homodimeric domain of signal transducing histidine kinase"/>
    <property type="match status" value="1"/>
</dbReference>
<dbReference type="GO" id="GO:0000155">
    <property type="term" value="F:phosphorelay sensor kinase activity"/>
    <property type="evidence" value="ECO:0007669"/>
    <property type="project" value="InterPro"/>
</dbReference>
<evidence type="ECO:0000256" key="7">
    <source>
        <dbReference type="PROSITE-ProRule" id="PRU00169"/>
    </source>
</evidence>